<feature type="signal peptide" evidence="1">
    <location>
        <begin position="1"/>
        <end position="19"/>
    </location>
</feature>
<keyword evidence="1" id="KW-0732">Signal</keyword>
<reference evidence="3 4" key="1">
    <citation type="submission" date="2017-08" db="EMBL/GenBank/DDBJ databases">
        <title>Lysobacter sylvestris genome.</title>
        <authorList>
            <person name="Zhang D.-C."/>
            <person name="Albuquerque L."/>
            <person name="Franca L."/>
            <person name="Froufe H.J.C."/>
            <person name="Barroso C."/>
            <person name="Egas C."/>
            <person name="Da Costa M."/>
            <person name="Margesin R."/>
        </authorList>
    </citation>
    <scope>NUCLEOTIDE SEQUENCE [LARGE SCALE GENOMIC DNA]</scope>
    <source>
        <strain evidence="3 4">AM20-91</strain>
    </source>
</reference>
<dbReference type="Pfam" id="PF03886">
    <property type="entry name" value="ABC_trans_aux"/>
    <property type="match status" value="1"/>
</dbReference>
<feature type="domain" description="ABC-type transport auxiliary lipoprotein component" evidence="2">
    <location>
        <begin position="40"/>
        <end position="196"/>
    </location>
</feature>
<gene>
    <name evidence="3" type="ORF">Lysil_0864</name>
</gene>
<dbReference type="RefSeq" id="WP_103074306.1">
    <property type="nucleotide sequence ID" value="NZ_NPZB01000001.1"/>
</dbReference>
<protein>
    <submittedName>
        <fullName evidence="3">ABC-type putative transport system protein</fullName>
    </submittedName>
</protein>
<dbReference type="AlphaFoldDB" id="A0A2K1Q2H1"/>
<evidence type="ECO:0000256" key="1">
    <source>
        <dbReference type="SAM" id="SignalP"/>
    </source>
</evidence>
<dbReference type="OrthoDB" id="5795476at2"/>
<dbReference type="EMBL" id="NPZB01000001">
    <property type="protein sequence ID" value="PNS09235.1"/>
    <property type="molecule type" value="Genomic_DNA"/>
</dbReference>
<comment type="caution">
    <text evidence="3">The sequence shown here is derived from an EMBL/GenBank/DDBJ whole genome shotgun (WGS) entry which is preliminary data.</text>
</comment>
<dbReference type="InterPro" id="IPR005586">
    <property type="entry name" value="ABC_trans_aux"/>
</dbReference>
<dbReference type="SUPFAM" id="SSF159594">
    <property type="entry name" value="XCC0632-like"/>
    <property type="match status" value="1"/>
</dbReference>
<dbReference type="Gene3D" id="3.40.50.10610">
    <property type="entry name" value="ABC-type transport auxiliary lipoprotein component"/>
    <property type="match status" value="1"/>
</dbReference>
<name>A0A2K1Q2H1_9GAMM</name>
<accession>A0A2K1Q2H1</accession>
<evidence type="ECO:0000313" key="4">
    <source>
        <dbReference type="Proteomes" id="UP000236220"/>
    </source>
</evidence>
<organism evidence="3 4">
    <name type="scientific">Solilutibacter silvestris</name>
    <dbReference type="NCBI Taxonomy" id="1645665"/>
    <lineage>
        <taxon>Bacteria</taxon>
        <taxon>Pseudomonadati</taxon>
        <taxon>Pseudomonadota</taxon>
        <taxon>Gammaproteobacteria</taxon>
        <taxon>Lysobacterales</taxon>
        <taxon>Lysobacteraceae</taxon>
        <taxon>Solilutibacter</taxon>
    </lineage>
</organism>
<keyword evidence="4" id="KW-1185">Reference proteome</keyword>
<evidence type="ECO:0000313" key="3">
    <source>
        <dbReference type="EMBL" id="PNS09235.1"/>
    </source>
</evidence>
<sequence>MKSIRMKRLRFLSAIAALAMLGGCSILPKQQDMTIHSALSHVAPEPSWPQVRTQLVIARPTAERMLADPRIVVRPTPGELQVYHGAVWAEPPPEMVQRSVLQVLEDSGRLKGVAVRGGDINGDFNLAMDIRRFDSDYAGGATPNAVVEIAARVVSNDGSVIAYRLFHAEAPASSAAVPAVAQAFQQALAKDSADIAGWALGAMANRR</sequence>
<proteinExistence type="predicted"/>
<dbReference type="PROSITE" id="PS51257">
    <property type="entry name" value="PROKAR_LIPOPROTEIN"/>
    <property type="match status" value="1"/>
</dbReference>
<feature type="chain" id="PRO_5014375768" evidence="1">
    <location>
        <begin position="20"/>
        <end position="207"/>
    </location>
</feature>
<evidence type="ECO:0000259" key="2">
    <source>
        <dbReference type="Pfam" id="PF03886"/>
    </source>
</evidence>
<dbReference type="Proteomes" id="UP000236220">
    <property type="component" value="Unassembled WGS sequence"/>
</dbReference>